<evidence type="ECO:0000256" key="1">
    <source>
        <dbReference type="SAM" id="MobiDB-lite"/>
    </source>
</evidence>
<accession>A0A1H1RM20</accession>
<dbReference type="RefSeq" id="WP_090272989.1">
    <property type="nucleotide sequence ID" value="NZ_LT629748.1"/>
</dbReference>
<evidence type="ECO:0000313" key="5">
    <source>
        <dbReference type="Proteomes" id="UP000243426"/>
    </source>
</evidence>
<dbReference type="InterPro" id="IPR023361">
    <property type="entry name" value="DUF1285_beta_roll_sf"/>
</dbReference>
<dbReference type="Pfam" id="PF06938">
    <property type="entry name" value="DUF1285_N"/>
    <property type="match status" value="1"/>
</dbReference>
<dbReference type="InterPro" id="IPR010707">
    <property type="entry name" value="DUF1285"/>
</dbReference>
<feature type="domain" description="DUF1285" evidence="2">
    <location>
        <begin position="27"/>
        <end position="94"/>
    </location>
</feature>
<sequence length="196" mass="22030">MDNRQPPPQSLLDSLPESTTGDARDPAPVHLWHPEFIGELDMHITRDGTWYHEGGPISRKSLAQLFSGILRLDEDGRYYLVTPVERWAIKVDDVPFVAVRLEVEGQGREQRLTFFTSLGHSMVAGEEHPITVRVDTDTHEPSPYVLLRSNLQALIHRNVFYELADLAVDEKVEGQSRIGVWSDGIFFPIDGSVASA</sequence>
<reference evidence="5" key="1">
    <citation type="submission" date="2016-10" db="EMBL/GenBank/DDBJ databases">
        <authorList>
            <person name="Varghese N."/>
            <person name="Submissions S."/>
        </authorList>
    </citation>
    <scope>NUCLEOTIDE SEQUENCE [LARGE SCALE GENOMIC DNA]</scope>
    <source>
        <strain evidence="5">2SM5</strain>
    </source>
</reference>
<dbReference type="Gene3D" id="3.10.540.10">
    <property type="entry name" value="duf1285 like domain"/>
    <property type="match status" value="1"/>
</dbReference>
<protein>
    <recommendedName>
        <fullName evidence="6">Proteophosphoglycan</fullName>
    </recommendedName>
</protein>
<dbReference type="STRING" id="797277.SAMN05216198_1790"/>
<dbReference type="Gene3D" id="2.30.270.10">
    <property type="entry name" value="duf1285 protein"/>
    <property type="match status" value="1"/>
</dbReference>
<evidence type="ECO:0000259" key="3">
    <source>
        <dbReference type="Pfam" id="PF21028"/>
    </source>
</evidence>
<dbReference type="Proteomes" id="UP000243426">
    <property type="component" value="Chromosome I"/>
</dbReference>
<proteinExistence type="predicted"/>
<name>A0A1H1RM20_9GAMM</name>
<feature type="domain" description="DUF1285" evidence="3">
    <location>
        <begin position="95"/>
        <end position="189"/>
    </location>
</feature>
<evidence type="ECO:0000313" key="4">
    <source>
        <dbReference type="EMBL" id="SDS36760.1"/>
    </source>
</evidence>
<evidence type="ECO:0000259" key="2">
    <source>
        <dbReference type="Pfam" id="PF06938"/>
    </source>
</evidence>
<dbReference type="EMBL" id="LT629748">
    <property type="protein sequence ID" value="SDS36760.1"/>
    <property type="molecule type" value="Genomic_DNA"/>
</dbReference>
<dbReference type="InterPro" id="IPR048341">
    <property type="entry name" value="DUF1285_N"/>
</dbReference>
<keyword evidence="5" id="KW-1185">Reference proteome</keyword>
<dbReference type="Pfam" id="PF21028">
    <property type="entry name" value="DUF1285_C"/>
    <property type="match status" value="1"/>
</dbReference>
<dbReference type="AlphaFoldDB" id="A0A1H1RM20"/>
<feature type="region of interest" description="Disordered" evidence="1">
    <location>
        <begin position="1"/>
        <end position="28"/>
    </location>
</feature>
<dbReference type="PIRSF" id="PIRSF029557">
    <property type="entry name" value="UCP029557"/>
    <property type="match status" value="1"/>
</dbReference>
<evidence type="ECO:0008006" key="6">
    <source>
        <dbReference type="Google" id="ProtNLM"/>
    </source>
</evidence>
<organism evidence="4 5">
    <name type="scientific">Halopseudomonas litoralis</name>
    <dbReference type="NCBI Taxonomy" id="797277"/>
    <lineage>
        <taxon>Bacteria</taxon>
        <taxon>Pseudomonadati</taxon>
        <taxon>Pseudomonadota</taxon>
        <taxon>Gammaproteobacteria</taxon>
        <taxon>Pseudomonadales</taxon>
        <taxon>Pseudomonadaceae</taxon>
        <taxon>Halopseudomonas</taxon>
    </lineage>
</organism>
<dbReference type="OrthoDB" id="3078366at2"/>
<dbReference type="InterPro" id="IPR048342">
    <property type="entry name" value="DUF1285_C"/>
</dbReference>
<gene>
    <name evidence="4" type="ORF">SAMN05216198_1790</name>
</gene>